<evidence type="ECO:0000313" key="3">
    <source>
        <dbReference type="EMBL" id="KIX10871.1"/>
    </source>
</evidence>
<feature type="domain" description="HTH cro/C1-type" evidence="2">
    <location>
        <begin position="18"/>
        <end position="72"/>
    </location>
</feature>
<dbReference type="STRING" id="1429043.X474_26845"/>
<dbReference type="EMBL" id="AZAC01000078">
    <property type="protein sequence ID" value="KIX10871.1"/>
    <property type="molecule type" value="Genomic_DNA"/>
</dbReference>
<dbReference type="GO" id="GO:0003677">
    <property type="term" value="F:DNA binding"/>
    <property type="evidence" value="ECO:0007669"/>
    <property type="project" value="UniProtKB-KW"/>
</dbReference>
<organism evidence="3 4">
    <name type="scientific">Dethiosulfatarculus sandiegensis</name>
    <dbReference type="NCBI Taxonomy" id="1429043"/>
    <lineage>
        <taxon>Bacteria</taxon>
        <taxon>Pseudomonadati</taxon>
        <taxon>Thermodesulfobacteriota</taxon>
        <taxon>Desulfarculia</taxon>
        <taxon>Desulfarculales</taxon>
        <taxon>Desulfarculaceae</taxon>
        <taxon>Dethiosulfatarculus</taxon>
    </lineage>
</organism>
<protein>
    <submittedName>
        <fullName evidence="3">Cro/Cl family transcriptional regulator</fullName>
    </submittedName>
</protein>
<dbReference type="InParanoid" id="A0A0D2J586"/>
<dbReference type="InterPro" id="IPR050807">
    <property type="entry name" value="TransReg_Diox_bact_type"/>
</dbReference>
<dbReference type="CDD" id="cd02209">
    <property type="entry name" value="cupin_XRE_C"/>
    <property type="match status" value="1"/>
</dbReference>
<dbReference type="InterPro" id="IPR014710">
    <property type="entry name" value="RmlC-like_jellyroll"/>
</dbReference>
<sequence length="194" mass="21724">MSRNSTKNIIEYVIGQRLRSLRKKKGFTLDTLAEKTGLSKGLLSKIENGKVSSPVSTLAQIAEALKVKLSFLVDGEAGMPERKYTLVRQDERVRLDKDPTSFGLYMEMLAHEKPNKLMEPSILVLEPDRTEPVIFTHPGEEMLFVLTGVMEFNYGGEVFTMQQGDSLYFDSTVPHGGRNVGQGELRVLMVICEP</sequence>
<dbReference type="PROSITE" id="PS50943">
    <property type="entry name" value="HTH_CROC1"/>
    <property type="match status" value="1"/>
</dbReference>
<dbReference type="OrthoDB" id="5343295at2"/>
<evidence type="ECO:0000259" key="2">
    <source>
        <dbReference type="PROSITE" id="PS50943"/>
    </source>
</evidence>
<proteinExistence type="predicted"/>
<evidence type="ECO:0000256" key="1">
    <source>
        <dbReference type="ARBA" id="ARBA00023125"/>
    </source>
</evidence>
<dbReference type="Gene3D" id="2.60.120.10">
    <property type="entry name" value="Jelly Rolls"/>
    <property type="match status" value="1"/>
</dbReference>
<comment type="caution">
    <text evidence="3">The sequence shown here is derived from an EMBL/GenBank/DDBJ whole genome shotgun (WGS) entry which is preliminary data.</text>
</comment>
<dbReference type="PANTHER" id="PTHR46797:SF1">
    <property type="entry name" value="METHYLPHOSPHONATE SYNTHASE"/>
    <property type="match status" value="1"/>
</dbReference>
<dbReference type="InterPro" id="IPR010982">
    <property type="entry name" value="Lambda_DNA-bd_dom_sf"/>
</dbReference>
<dbReference type="Pfam" id="PF07883">
    <property type="entry name" value="Cupin_2"/>
    <property type="match status" value="1"/>
</dbReference>
<dbReference type="SUPFAM" id="SSF51182">
    <property type="entry name" value="RmlC-like cupins"/>
    <property type="match status" value="1"/>
</dbReference>
<dbReference type="GO" id="GO:0005829">
    <property type="term" value="C:cytosol"/>
    <property type="evidence" value="ECO:0007669"/>
    <property type="project" value="TreeGrafter"/>
</dbReference>
<dbReference type="InterPro" id="IPR001387">
    <property type="entry name" value="Cro/C1-type_HTH"/>
</dbReference>
<keyword evidence="1" id="KW-0238">DNA-binding</keyword>
<accession>A0A0D2J586</accession>
<dbReference type="Pfam" id="PF01381">
    <property type="entry name" value="HTH_3"/>
    <property type="match status" value="1"/>
</dbReference>
<dbReference type="SUPFAM" id="SSF47413">
    <property type="entry name" value="lambda repressor-like DNA-binding domains"/>
    <property type="match status" value="1"/>
</dbReference>
<dbReference type="AlphaFoldDB" id="A0A0D2J586"/>
<dbReference type="CDD" id="cd00093">
    <property type="entry name" value="HTH_XRE"/>
    <property type="match status" value="1"/>
</dbReference>
<evidence type="ECO:0000313" key="4">
    <source>
        <dbReference type="Proteomes" id="UP000032233"/>
    </source>
</evidence>
<dbReference type="PANTHER" id="PTHR46797">
    <property type="entry name" value="HTH-TYPE TRANSCRIPTIONAL REGULATOR"/>
    <property type="match status" value="1"/>
</dbReference>
<dbReference type="InterPro" id="IPR013096">
    <property type="entry name" value="Cupin_2"/>
</dbReference>
<dbReference type="SMART" id="SM00530">
    <property type="entry name" value="HTH_XRE"/>
    <property type="match status" value="1"/>
</dbReference>
<reference evidence="3 4" key="1">
    <citation type="submission" date="2013-11" db="EMBL/GenBank/DDBJ databases">
        <title>Metagenomic analysis of a methanogenic consortium involved in long chain n-alkane degradation.</title>
        <authorList>
            <person name="Davidova I.A."/>
            <person name="Callaghan A.V."/>
            <person name="Wawrik B."/>
            <person name="Pruitt S."/>
            <person name="Marks C."/>
            <person name="Duncan K.E."/>
            <person name="Suflita J.M."/>
        </authorList>
    </citation>
    <scope>NUCLEOTIDE SEQUENCE [LARGE SCALE GENOMIC DNA]</scope>
    <source>
        <strain evidence="3 4">SPR</strain>
    </source>
</reference>
<dbReference type="InterPro" id="IPR011051">
    <property type="entry name" value="RmlC_Cupin_sf"/>
</dbReference>
<name>A0A0D2J586_9BACT</name>
<dbReference type="Proteomes" id="UP000032233">
    <property type="component" value="Unassembled WGS sequence"/>
</dbReference>
<dbReference type="GO" id="GO:0003700">
    <property type="term" value="F:DNA-binding transcription factor activity"/>
    <property type="evidence" value="ECO:0007669"/>
    <property type="project" value="TreeGrafter"/>
</dbReference>
<dbReference type="FunCoup" id="A0A0D2J586">
    <property type="interactions" value="7"/>
</dbReference>
<gene>
    <name evidence="3" type="ORF">X474_26845</name>
</gene>
<dbReference type="RefSeq" id="WP_044352654.1">
    <property type="nucleotide sequence ID" value="NZ_AZAC01000078.1"/>
</dbReference>
<keyword evidence="4" id="KW-1185">Reference proteome</keyword>
<dbReference type="Gene3D" id="1.10.260.40">
    <property type="entry name" value="lambda repressor-like DNA-binding domains"/>
    <property type="match status" value="1"/>
</dbReference>